<comment type="catalytic activity">
    <reaction evidence="25">
        <text>[GlcNAc-(1-&gt;4)-Mur2Ac(oyl-L-Ala-gamma-D-Glu-L-Lys-D-Ala-D-Ala)](n)-di-trans,octa-cis-undecaprenyl diphosphate + beta-D-GlcNAc-(1-&gt;4)-Mur2Ac(oyl-L-Ala-gamma-D-Glu-L-Lys-D-Ala-D-Ala)-di-trans,octa-cis-undecaprenyl diphosphate = [GlcNAc-(1-&gt;4)-Mur2Ac(oyl-L-Ala-gamma-D-Glu-L-Lys-D-Ala-D-Ala)](n+1)-di-trans,octa-cis-undecaprenyl diphosphate + di-trans,octa-cis-undecaprenyl diphosphate + H(+)</text>
        <dbReference type="Rhea" id="RHEA:23708"/>
        <dbReference type="Rhea" id="RHEA-COMP:9602"/>
        <dbReference type="Rhea" id="RHEA-COMP:9603"/>
        <dbReference type="ChEBI" id="CHEBI:15378"/>
        <dbReference type="ChEBI" id="CHEBI:58405"/>
        <dbReference type="ChEBI" id="CHEBI:60033"/>
        <dbReference type="ChEBI" id="CHEBI:78435"/>
        <dbReference type="EC" id="2.4.99.28"/>
    </reaction>
</comment>
<dbReference type="GO" id="GO:0005886">
    <property type="term" value="C:plasma membrane"/>
    <property type="evidence" value="ECO:0007669"/>
    <property type="project" value="UniProtKB-SubCell"/>
</dbReference>
<dbReference type="InterPro" id="IPR012340">
    <property type="entry name" value="NA-bd_OB-fold"/>
</dbReference>
<evidence type="ECO:0000259" key="30">
    <source>
        <dbReference type="Pfam" id="PF00912"/>
    </source>
</evidence>
<keyword evidence="8" id="KW-0997">Cell inner membrane</keyword>
<evidence type="ECO:0000256" key="2">
    <source>
        <dbReference type="ARBA" id="ARBA00004752"/>
    </source>
</evidence>
<name>A0A3N7HK53_9BURK</name>
<evidence type="ECO:0000256" key="28">
    <source>
        <dbReference type="SAM" id="Phobius"/>
    </source>
</evidence>
<evidence type="ECO:0000256" key="1">
    <source>
        <dbReference type="ARBA" id="ARBA00004249"/>
    </source>
</evidence>
<evidence type="ECO:0000256" key="24">
    <source>
        <dbReference type="ARBA" id="ARBA00044770"/>
    </source>
</evidence>
<evidence type="ECO:0000256" key="27">
    <source>
        <dbReference type="SAM" id="MobiDB-lite"/>
    </source>
</evidence>
<keyword evidence="14" id="KW-0378">Hydrolase</keyword>
<dbReference type="Gene3D" id="2.40.50.140">
    <property type="entry name" value="Nucleic acid-binding proteins"/>
    <property type="match status" value="1"/>
</dbReference>
<dbReference type="GO" id="GO:0008658">
    <property type="term" value="F:penicillin binding"/>
    <property type="evidence" value="ECO:0007669"/>
    <property type="project" value="InterPro"/>
</dbReference>
<reference evidence="32 33" key="1">
    <citation type="submission" date="2018-08" db="EMBL/GenBank/DDBJ databases">
        <authorList>
            <person name="Khan S.A."/>
            <person name="Jeon C.O."/>
            <person name="Chun B.H."/>
            <person name="Jeong S.E."/>
        </authorList>
    </citation>
    <scope>NUCLEOTIDE SEQUENCE [LARGE SCALE GENOMIC DNA]</scope>
    <source>
        <strain evidence="32 33">S-16</strain>
    </source>
</reference>
<keyword evidence="11" id="KW-0328">Glycosyltransferase</keyword>
<keyword evidence="10" id="KW-0645">Protease</keyword>
<evidence type="ECO:0000256" key="17">
    <source>
        <dbReference type="ARBA" id="ARBA00022984"/>
    </source>
</evidence>
<evidence type="ECO:0000256" key="9">
    <source>
        <dbReference type="ARBA" id="ARBA00022645"/>
    </source>
</evidence>
<evidence type="ECO:0000313" key="33">
    <source>
        <dbReference type="Proteomes" id="UP000267464"/>
    </source>
</evidence>
<keyword evidence="22" id="KW-0961">Cell wall biogenesis/degradation</keyword>
<sequence length="793" mass="86713">MSSTDSAEQPSGSDPARPSLLNLSPRGQRIWHWVKIALGFTLGAGLSSGIVAALTIVFVMEPNLPDIGSLTDYRPKLPMRIFSADGVLLGEFGEERRHFTPIAEIPKVMQDAILAVEDANFRNHPGVDVKGVIRAGLASLVRPKSQGASTITMQVARNFYLPTKKDYVRKVYEMLLALKIERELSKEQILEVYMNQIFLGQRAHGFAAASEIYLGKPIAQVTLAEAAMLAVLPQSPTHGNPIANRKRAVARQKHVLERMVNAGFITTAQAEQALKEPLRFRKTRDVPLHAEYVAETARQLIYEQYGEAAYSRGLDVTLTVDGAQQLAAYRALRKGIMDFERRQPYRGPEAHIDLPADDAEQDARIAEVLAEHPDNDELKSAVVLKAEPRKVEAQLDDGDTVEVTGEGLRQVSYALSAKAPARLRIKPGSVIRLIKGPKDDWAITHLPEVEGAFVAVDPATGAIRAMVGGFDHAKNQFNHVTQAWRQPGSSIKPFIYSAALEKGMTPSTLINDAPLVWEADANGGQAWEPKNSDGKFDGPMTLRNALAASKNMVSIRILQTMGTPFAQEWLTRFGFDADKHPPYLTMALGAGSATPMQVASAYSVFANGGYRLDPFLVQSLSDGRGHKLAEWKPPVVDDSMRAIDERNAFIVTDLLQEVTRTGTAARAQATLKRPDIGGKTGTTNDAVDAWFAGFQHSLVAVVWMGYDSPRKLGDRESGGGLSLPVWLDFMSTALKKVPVYEATPPEGVVRIKGEWYFEENTPANGISTIGLEEGKPATPPEPEKKSILDLFKG</sequence>
<evidence type="ECO:0000256" key="22">
    <source>
        <dbReference type="ARBA" id="ARBA00023316"/>
    </source>
</evidence>
<dbReference type="FunFam" id="1.10.3810.10:FF:000003">
    <property type="entry name" value="Penicillin-binding protein 1a"/>
    <property type="match status" value="1"/>
</dbReference>
<dbReference type="GO" id="GO:0006508">
    <property type="term" value="P:proteolysis"/>
    <property type="evidence" value="ECO:0007669"/>
    <property type="project" value="UniProtKB-KW"/>
</dbReference>
<organism evidence="32 33">
    <name type="scientific">Piscinibacter terrae</name>
    <dbReference type="NCBI Taxonomy" id="2496871"/>
    <lineage>
        <taxon>Bacteria</taxon>
        <taxon>Pseudomonadati</taxon>
        <taxon>Pseudomonadota</taxon>
        <taxon>Betaproteobacteria</taxon>
        <taxon>Burkholderiales</taxon>
        <taxon>Sphaerotilaceae</taxon>
        <taxon>Piscinibacter</taxon>
    </lineage>
</organism>
<dbReference type="GO" id="GO:0046677">
    <property type="term" value="P:response to antibiotic"/>
    <property type="evidence" value="ECO:0007669"/>
    <property type="project" value="UniProtKB-KW"/>
</dbReference>
<dbReference type="EMBL" id="QUSW01000011">
    <property type="protein sequence ID" value="RQP21356.1"/>
    <property type="molecule type" value="Genomic_DNA"/>
</dbReference>
<evidence type="ECO:0000256" key="15">
    <source>
        <dbReference type="ARBA" id="ARBA00022960"/>
    </source>
</evidence>
<accession>A0A3N7HK53</accession>
<evidence type="ECO:0000256" key="3">
    <source>
        <dbReference type="ARBA" id="ARBA00007090"/>
    </source>
</evidence>
<keyword evidence="20" id="KW-0046">Antibiotic resistance</keyword>
<feature type="region of interest" description="Disordered" evidence="27">
    <location>
        <begin position="766"/>
        <end position="793"/>
    </location>
</feature>
<keyword evidence="19 28" id="KW-0472">Membrane</keyword>
<dbReference type="Pfam" id="PF00905">
    <property type="entry name" value="Transpeptidase"/>
    <property type="match status" value="1"/>
</dbReference>
<evidence type="ECO:0000259" key="31">
    <source>
        <dbReference type="Pfam" id="PF17092"/>
    </source>
</evidence>
<feature type="compositionally biased region" description="Polar residues" evidence="27">
    <location>
        <begin position="1"/>
        <end position="12"/>
    </location>
</feature>
<dbReference type="Gene3D" id="1.10.3810.10">
    <property type="entry name" value="Biosynthetic peptidoglycan transglycosylase-like"/>
    <property type="match status" value="1"/>
</dbReference>
<feature type="region of interest" description="Disordered" evidence="27">
    <location>
        <begin position="1"/>
        <end position="20"/>
    </location>
</feature>
<evidence type="ECO:0000259" key="29">
    <source>
        <dbReference type="Pfam" id="PF00905"/>
    </source>
</evidence>
<evidence type="ECO:0000313" key="32">
    <source>
        <dbReference type="EMBL" id="RQP21356.1"/>
    </source>
</evidence>
<dbReference type="Pfam" id="PF17092">
    <property type="entry name" value="PCB_OB"/>
    <property type="match status" value="1"/>
</dbReference>
<keyword evidence="13 28" id="KW-0812">Transmembrane</keyword>
<dbReference type="InterPro" id="IPR036950">
    <property type="entry name" value="PBP_transglycosylase"/>
</dbReference>
<evidence type="ECO:0000256" key="4">
    <source>
        <dbReference type="ARBA" id="ARBA00007739"/>
    </source>
</evidence>
<dbReference type="PANTHER" id="PTHR32282">
    <property type="entry name" value="BINDING PROTEIN TRANSPEPTIDASE, PUTATIVE-RELATED"/>
    <property type="match status" value="1"/>
</dbReference>
<dbReference type="GO" id="GO:0008360">
    <property type="term" value="P:regulation of cell shape"/>
    <property type="evidence" value="ECO:0007669"/>
    <property type="project" value="UniProtKB-KW"/>
</dbReference>
<comment type="similarity">
    <text evidence="3">In the C-terminal section; belongs to the transpeptidase family.</text>
</comment>
<dbReference type="NCBIfam" id="TIGR02074">
    <property type="entry name" value="PBP_1a_fam"/>
    <property type="match status" value="1"/>
</dbReference>
<dbReference type="EC" id="2.4.99.28" evidence="24"/>
<feature type="domain" description="Glycosyl transferase family 51" evidence="30">
    <location>
        <begin position="86"/>
        <end position="259"/>
    </location>
</feature>
<dbReference type="InterPro" id="IPR050396">
    <property type="entry name" value="Glycosyltr_51/Transpeptidase"/>
</dbReference>
<evidence type="ECO:0000256" key="11">
    <source>
        <dbReference type="ARBA" id="ARBA00022676"/>
    </source>
</evidence>
<feature type="domain" description="Penicillin-binding protein transpeptidase" evidence="29">
    <location>
        <begin position="451"/>
        <end position="696"/>
    </location>
</feature>
<dbReference type="Proteomes" id="UP000267464">
    <property type="component" value="Unassembled WGS sequence"/>
</dbReference>
<dbReference type="GO" id="GO:0030288">
    <property type="term" value="C:outer membrane-bounded periplasmic space"/>
    <property type="evidence" value="ECO:0007669"/>
    <property type="project" value="TreeGrafter"/>
</dbReference>
<dbReference type="SUPFAM" id="SSF53955">
    <property type="entry name" value="Lysozyme-like"/>
    <property type="match status" value="1"/>
</dbReference>
<keyword evidence="16" id="KW-0735">Signal-anchor</keyword>
<evidence type="ECO:0000256" key="13">
    <source>
        <dbReference type="ARBA" id="ARBA00022692"/>
    </source>
</evidence>
<comment type="pathway">
    <text evidence="26">Glycan biosynthesis.</text>
</comment>
<feature type="transmembrane region" description="Helical" evidence="28">
    <location>
        <begin position="36"/>
        <end position="60"/>
    </location>
</feature>
<gene>
    <name evidence="32" type="ORF">DZC73_28095</name>
</gene>
<keyword evidence="33" id="KW-1185">Reference proteome</keyword>
<dbReference type="AlphaFoldDB" id="A0A3N7HK53"/>
<dbReference type="RefSeq" id="WP_124543727.1">
    <property type="nucleotide sequence ID" value="NZ_QUSW01000011.1"/>
</dbReference>
<keyword evidence="17" id="KW-0573">Peptidoglycan synthesis</keyword>
<evidence type="ECO:0000256" key="8">
    <source>
        <dbReference type="ARBA" id="ARBA00022519"/>
    </source>
</evidence>
<keyword evidence="12" id="KW-0808">Transferase</keyword>
<feature type="domain" description="Penicillin-binding protein OB-like" evidence="31">
    <location>
        <begin position="345"/>
        <end position="449"/>
    </location>
</feature>
<evidence type="ECO:0000256" key="19">
    <source>
        <dbReference type="ARBA" id="ARBA00023136"/>
    </source>
</evidence>
<evidence type="ECO:0000256" key="6">
    <source>
        <dbReference type="ARBA" id="ARBA00018638"/>
    </source>
</evidence>
<keyword evidence="15" id="KW-0133">Cell shape</keyword>
<dbReference type="Pfam" id="PF00912">
    <property type="entry name" value="Transgly"/>
    <property type="match status" value="1"/>
</dbReference>
<evidence type="ECO:0000256" key="26">
    <source>
        <dbReference type="ARBA" id="ARBA00060592"/>
    </source>
</evidence>
<proteinExistence type="inferred from homology"/>
<evidence type="ECO:0000256" key="14">
    <source>
        <dbReference type="ARBA" id="ARBA00022801"/>
    </source>
</evidence>
<evidence type="ECO:0000256" key="12">
    <source>
        <dbReference type="ARBA" id="ARBA00022679"/>
    </source>
</evidence>
<dbReference type="GO" id="GO:0009252">
    <property type="term" value="P:peptidoglycan biosynthetic process"/>
    <property type="evidence" value="ECO:0007669"/>
    <property type="project" value="UniProtKB-UniPathway"/>
</dbReference>
<keyword evidence="18 28" id="KW-1133">Transmembrane helix</keyword>
<dbReference type="InterPro" id="IPR012338">
    <property type="entry name" value="Beta-lactam/transpept-like"/>
</dbReference>
<keyword evidence="21" id="KW-0511">Multifunctional enzyme</keyword>
<evidence type="ECO:0000256" key="16">
    <source>
        <dbReference type="ARBA" id="ARBA00022968"/>
    </source>
</evidence>
<comment type="pathway">
    <text evidence="2">Cell wall biogenesis; peptidoglycan biosynthesis.</text>
</comment>
<evidence type="ECO:0000256" key="5">
    <source>
        <dbReference type="ARBA" id="ARBA00012448"/>
    </source>
</evidence>
<evidence type="ECO:0000256" key="20">
    <source>
        <dbReference type="ARBA" id="ARBA00023251"/>
    </source>
</evidence>
<dbReference type="EC" id="3.4.16.4" evidence="5"/>
<dbReference type="Gene3D" id="3.40.710.10">
    <property type="entry name" value="DD-peptidase/beta-lactamase superfamily"/>
    <property type="match status" value="2"/>
</dbReference>
<feature type="compositionally biased region" description="Basic and acidic residues" evidence="27">
    <location>
        <begin position="781"/>
        <end position="793"/>
    </location>
</feature>
<dbReference type="OrthoDB" id="9766909at2"/>
<dbReference type="InterPro" id="IPR023346">
    <property type="entry name" value="Lysozyme-like_dom_sf"/>
</dbReference>
<comment type="catalytic activity">
    <reaction evidence="23">
        <text>Preferential cleavage: (Ac)2-L-Lys-D-Ala-|-D-Ala. Also transpeptidation of peptidyl-alanyl moieties that are N-acyl substituents of D-alanine.</text>
        <dbReference type="EC" id="3.4.16.4"/>
    </reaction>
</comment>
<comment type="caution">
    <text evidence="32">The sequence shown here is derived from an EMBL/GenBank/DDBJ whole genome shotgun (WGS) entry which is preliminary data.</text>
</comment>
<dbReference type="GO" id="GO:0009002">
    <property type="term" value="F:serine-type D-Ala-D-Ala carboxypeptidase activity"/>
    <property type="evidence" value="ECO:0007669"/>
    <property type="project" value="UniProtKB-EC"/>
</dbReference>
<dbReference type="SUPFAM" id="SSF56601">
    <property type="entry name" value="beta-lactamase/transpeptidase-like"/>
    <property type="match status" value="1"/>
</dbReference>
<dbReference type="InterPro" id="IPR001264">
    <property type="entry name" value="Glyco_trans_51"/>
</dbReference>
<evidence type="ECO:0000256" key="23">
    <source>
        <dbReference type="ARBA" id="ARBA00034000"/>
    </source>
</evidence>
<comment type="subcellular location">
    <subcellularLocation>
        <location evidence="1">Cell inner membrane</location>
        <topology evidence="1">Single-pass type II membrane protein</topology>
    </subcellularLocation>
</comment>
<evidence type="ECO:0000256" key="25">
    <source>
        <dbReference type="ARBA" id="ARBA00049902"/>
    </source>
</evidence>
<keyword evidence="7" id="KW-1003">Cell membrane</keyword>
<protein>
    <recommendedName>
        <fullName evidence="6">Penicillin-binding protein 1A</fullName>
        <ecNumber evidence="24">2.4.99.28</ecNumber>
        <ecNumber evidence="5">3.4.16.4</ecNumber>
    </recommendedName>
</protein>
<dbReference type="GO" id="GO:0071555">
    <property type="term" value="P:cell wall organization"/>
    <property type="evidence" value="ECO:0007669"/>
    <property type="project" value="UniProtKB-KW"/>
</dbReference>
<evidence type="ECO:0000256" key="18">
    <source>
        <dbReference type="ARBA" id="ARBA00022989"/>
    </source>
</evidence>
<evidence type="ECO:0000256" key="7">
    <source>
        <dbReference type="ARBA" id="ARBA00022475"/>
    </source>
</evidence>
<evidence type="ECO:0000256" key="10">
    <source>
        <dbReference type="ARBA" id="ARBA00022670"/>
    </source>
</evidence>
<keyword evidence="9" id="KW-0121">Carboxypeptidase</keyword>
<dbReference type="InterPro" id="IPR031376">
    <property type="entry name" value="PCB_OB"/>
</dbReference>
<evidence type="ECO:0000256" key="21">
    <source>
        <dbReference type="ARBA" id="ARBA00023268"/>
    </source>
</evidence>
<comment type="similarity">
    <text evidence="4">In the N-terminal section; belongs to the glycosyltransferase 51 family.</text>
</comment>
<dbReference type="InterPro" id="IPR001460">
    <property type="entry name" value="PCN-bd_Tpept"/>
</dbReference>
<reference evidence="32 33" key="2">
    <citation type="submission" date="2018-12" db="EMBL/GenBank/DDBJ databases">
        <title>Rhizobacter gummiphilus sp. nov., a rubber-degrading bacterium isolated from the soil of a botanical garden in Japan.</title>
        <authorList>
            <person name="Shunsuke S.S."/>
        </authorList>
    </citation>
    <scope>NUCLEOTIDE SEQUENCE [LARGE SCALE GENOMIC DNA]</scope>
    <source>
        <strain evidence="32 33">S-16</strain>
    </source>
</reference>
<dbReference type="GO" id="GO:0008955">
    <property type="term" value="F:peptidoglycan glycosyltransferase activity"/>
    <property type="evidence" value="ECO:0007669"/>
    <property type="project" value="UniProtKB-EC"/>
</dbReference>
<dbReference type="PANTHER" id="PTHR32282:SF27">
    <property type="entry name" value="PENICILLIN-BINDING PROTEIN 1A"/>
    <property type="match status" value="1"/>
</dbReference>
<dbReference type="UniPathway" id="UPA00219"/>